<dbReference type="AlphaFoldDB" id="A0AAV2RE56"/>
<keyword evidence="1" id="KW-1133">Transmembrane helix</keyword>
<keyword evidence="3" id="KW-1185">Reference proteome</keyword>
<dbReference type="Proteomes" id="UP001497623">
    <property type="component" value="Unassembled WGS sequence"/>
</dbReference>
<gene>
    <name evidence="2" type="ORF">MNOR_LOCUS23697</name>
</gene>
<feature type="transmembrane region" description="Helical" evidence="1">
    <location>
        <begin position="162"/>
        <end position="187"/>
    </location>
</feature>
<sequence length="322" mass="35894">MGRATMNRCRRIAQHVVKVMPVIMGAVTLVLMAVDQGTDINSSYQICNIPCRCFWHPLMAQCIPPTTQYSSDACLGDFGNWTQVEEYCDVGYDGYLAEKCENQESWNPKAFQYPSFCLSSIATIVVPSIVNSTYLLFSLWVGFPSVLRYLGKSDNSCFSSPFIKVTLLVLYILQLLPYTWLVMNFLINVKVWRTGGMEVLDETETRDKASKRSKLIFTILEDTPQLMLHCMFLITSVISSAHAFEPVFDMFGIGSILGVISSAASIALTLTLFNGISDYKAAFIQFLATSLAVGTRALVCASYAITLIRYSPLPWLLLLPPL</sequence>
<evidence type="ECO:0000313" key="3">
    <source>
        <dbReference type="Proteomes" id="UP001497623"/>
    </source>
</evidence>
<evidence type="ECO:0000313" key="2">
    <source>
        <dbReference type="EMBL" id="CAL4123000.1"/>
    </source>
</evidence>
<feature type="transmembrane region" description="Helical" evidence="1">
    <location>
        <begin position="116"/>
        <end position="142"/>
    </location>
</feature>
<keyword evidence="1" id="KW-0472">Membrane</keyword>
<accession>A0AAV2RE56</accession>
<organism evidence="2 3">
    <name type="scientific">Meganyctiphanes norvegica</name>
    <name type="common">Northern krill</name>
    <name type="synonym">Thysanopoda norvegica</name>
    <dbReference type="NCBI Taxonomy" id="48144"/>
    <lineage>
        <taxon>Eukaryota</taxon>
        <taxon>Metazoa</taxon>
        <taxon>Ecdysozoa</taxon>
        <taxon>Arthropoda</taxon>
        <taxon>Crustacea</taxon>
        <taxon>Multicrustacea</taxon>
        <taxon>Malacostraca</taxon>
        <taxon>Eumalacostraca</taxon>
        <taxon>Eucarida</taxon>
        <taxon>Euphausiacea</taxon>
        <taxon>Euphausiidae</taxon>
        <taxon>Meganyctiphanes</taxon>
    </lineage>
</organism>
<reference evidence="2 3" key="1">
    <citation type="submission" date="2024-05" db="EMBL/GenBank/DDBJ databases">
        <authorList>
            <person name="Wallberg A."/>
        </authorList>
    </citation>
    <scope>NUCLEOTIDE SEQUENCE [LARGE SCALE GENOMIC DNA]</scope>
</reference>
<feature type="non-terminal residue" evidence="2">
    <location>
        <position position="322"/>
    </location>
</feature>
<keyword evidence="1" id="KW-0812">Transmembrane</keyword>
<protein>
    <submittedName>
        <fullName evidence="2">Uncharacterized protein</fullName>
    </submittedName>
</protein>
<dbReference type="EMBL" id="CAXKWB010021128">
    <property type="protein sequence ID" value="CAL4123000.1"/>
    <property type="molecule type" value="Genomic_DNA"/>
</dbReference>
<comment type="caution">
    <text evidence="2">The sequence shown here is derived from an EMBL/GenBank/DDBJ whole genome shotgun (WGS) entry which is preliminary data.</text>
</comment>
<feature type="transmembrane region" description="Helical" evidence="1">
    <location>
        <begin position="12"/>
        <end position="34"/>
    </location>
</feature>
<proteinExistence type="predicted"/>
<feature type="transmembrane region" description="Helical" evidence="1">
    <location>
        <begin position="286"/>
        <end position="310"/>
    </location>
</feature>
<evidence type="ECO:0000256" key="1">
    <source>
        <dbReference type="SAM" id="Phobius"/>
    </source>
</evidence>
<feature type="transmembrane region" description="Helical" evidence="1">
    <location>
        <begin position="250"/>
        <end position="274"/>
    </location>
</feature>
<name>A0AAV2RE56_MEGNR</name>